<dbReference type="Proteomes" id="UP000199577">
    <property type="component" value="Unassembled WGS sequence"/>
</dbReference>
<dbReference type="PANTHER" id="PTHR47893:SF1">
    <property type="entry name" value="REGULATORY PROTEIN PCHR"/>
    <property type="match status" value="1"/>
</dbReference>
<dbReference type="Gene3D" id="1.10.10.60">
    <property type="entry name" value="Homeodomain-like"/>
    <property type="match status" value="1"/>
</dbReference>
<dbReference type="EMBL" id="FOLL01000006">
    <property type="protein sequence ID" value="SFC18944.1"/>
    <property type="molecule type" value="Genomic_DNA"/>
</dbReference>
<dbReference type="PANTHER" id="PTHR47893">
    <property type="entry name" value="REGULATORY PROTEIN PCHR"/>
    <property type="match status" value="1"/>
</dbReference>
<dbReference type="GO" id="GO:0043565">
    <property type="term" value="F:sequence-specific DNA binding"/>
    <property type="evidence" value="ECO:0007669"/>
    <property type="project" value="InterPro"/>
</dbReference>
<keyword evidence="3" id="KW-1185">Reference proteome</keyword>
<dbReference type="InterPro" id="IPR053142">
    <property type="entry name" value="PchR_regulatory_protein"/>
</dbReference>
<dbReference type="GO" id="GO:0003700">
    <property type="term" value="F:DNA-binding transcription factor activity"/>
    <property type="evidence" value="ECO:0007669"/>
    <property type="project" value="InterPro"/>
</dbReference>
<feature type="domain" description="HTH araC/xylS-type" evidence="1">
    <location>
        <begin position="262"/>
        <end position="342"/>
    </location>
</feature>
<evidence type="ECO:0000313" key="2">
    <source>
        <dbReference type="EMBL" id="SFC18944.1"/>
    </source>
</evidence>
<accession>A0A1I1H4R4</accession>
<name>A0A1I1H4R4_9SPHI</name>
<sequence length="342" mass="38679">MVRQSARSRLVGPRADRAGLPFRCRMKTPFTLHFGLAVPLLTCLRNRPFAPSHPMPFVAADATVYYAGDGCQLIYRWYDAFNVFVAVLEAYLPAAAAVELRVESHLHDLYLVYQLAGHSAFRAAAPLDSHALHLPRNHHVAVYTPPASAVVRIVPDRQTHRYALATCVPKGKWLTRHVRSRQNPFDELLLYQKQQLAEYRYLRPSPISHHMHTWLHLLLTMPRHAGIFMDYALQRPVAHLVALCYDECKQAEHDGRSAALVDTARQLIQKLVARMDGSQPPPTVGQVAATLQTTPRRLRELHRRLHGHKLIQHITACRIEEAKRRLSTGHSIAAVAYGLGWA</sequence>
<organism evidence="2 3">
    <name type="scientific">Parapedobacter composti</name>
    <dbReference type="NCBI Taxonomy" id="623281"/>
    <lineage>
        <taxon>Bacteria</taxon>
        <taxon>Pseudomonadati</taxon>
        <taxon>Bacteroidota</taxon>
        <taxon>Sphingobacteriia</taxon>
        <taxon>Sphingobacteriales</taxon>
        <taxon>Sphingobacteriaceae</taxon>
        <taxon>Parapedobacter</taxon>
    </lineage>
</organism>
<dbReference type="Pfam" id="PF12833">
    <property type="entry name" value="HTH_18"/>
    <property type="match status" value="1"/>
</dbReference>
<gene>
    <name evidence="2" type="ORF">SAMN05421747_1061</name>
</gene>
<dbReference type="PROSITE" id="PS01124">
    <property type="entry name" value="HTH_ARAC_FAMILY_2"/>
    <property type="match status" value="1"/>
</dbReference>
<protein>
    <recommendedName>
        <fullName evidence="1">HTH araC/xylS-type domain-containing protein</fullName>
    </recommendedName>
</protein>
<reference evidence="2 3" key="1">
    <citation type="submission" date="2016-10" db="EMBL/GenBank/DDBJ databases">
        <authorList>
            <person name="de Groot N.N."/>
        </authorList>
    </citation>
    <scope>NUCLEOTIDE SEQUENCE [LARGE SCALE GENOMIC DNA]</scope>
    <source>
        <strain evidence="2 3">DSM 22900</strain>
    </source>
</reference>
<evidence type="ECO:0000313" key="3">
    <source>
        <dbReference type="Proteomes" id="UP000199577"/>
    </source>
</evidence>
<proteinExistence type="predicted"/>
<dbReference type="STRING" id="623281.SAMN05421747_1061"/>
<feature type="non-terminal residue" evidence="2">
    <location>
        <position position="342"/>
    </location>
</feature>
<dbReference type="AlphaFoldDB" id="A0A1I1H4R4"/>
<evidence type="ECO:0000259" key="1">
    <source>
        <dbReference type="PROSITE" id="PS01124"/>
    </source>
</evidence>
<dbReference type="InterPro" id="IPR018060">
    <property type="entry name" value="HTH_AraC"/>
</dbReference>